<dbReference type="Proteomes" id="UP001162480">
    <property type="component" value="Chromosome 8"/>
</dbReference>
<sequence length="323" mass="36296">MYYCEFAALSISSPTTLAKYYSNGFIETHLNANNKHIFQISIHYNMKFSFMIVLLTLLSSSCFAQQNTVTAFEEQSTVENATERSCPFLPNPHNVYSYIEMTVNRNFTRNCAPGTIYSKDHCLCITDTNATRRHEDQLRCNPSLLLNFEADLLDKSNNNLPLYSVKVMLSNNGTALFSPNSRMTIWRFSDVAFRQGLYITLSILSTAQTSDRQIIFANDGSSNLDGPSISAAIEGEKYVFQVVTNLGQENITLDKEPGFNNLTLMYNSRELRVSCNDVTVSRKLTGIIRKRLTALTIGGFNGKSFTGELGEFQLFTCIPENAQ</sequence>
<dbReference type="AlphaFoldDB" id="A0AA36B5A3"/>
<gene>
    <name evidence="1" type="ORF">OCTVUL_1B025481</name>
</gene>
<organism evidence="1 2">
    <name type="scientific">Octopus vulgaris</name>
    <name type="common">Common octopus</name>
    <dbReference type="NCBI Taxonomy" id="6645"/>
    <lineage>
        <taxon>Eukaryota</taxon>
        <taxon>Metazoa</taxon>
        <taxon>Spiralia</taxon>
        <taxon>Lophotrochozoa</taxon>
        <taxon>Mollusca</taxon>
        <taxon>Cephalopoda</taxon>
        <taxon>Coleoidea</taxon>
        <taxon>Octopodiformes</taxon>
        <taxon>Octopoda</taxon>
        <taxon>Incirrata</taxon>
        <taxon>Octopodidae</taxon>
        <taxon>Octopus</taxon>
    </lineage>
</organism>
<name>A0AA36B5A3_OCTVU</name>
<accession>A0AA36B5A3</accession>
<reference evidence="1" key="1">
    <citation type="submission" date="2023-08" db="EMBL/GenBank/DDBJ databases">
        <authorList>
            <person name="Alioto T."/>
            <person name="Alioto T."/>
            <person name="Gomez Garrido J."/>
        </authorList>
    </citation>
    <scope>NUCLEOTIDE SEQUENCE</scope>
</reference>
<keyword evidence="2" id="KW-1185">Reference proteome</keyword>
<protein>
    <recommendedName>
        <fullName evidence="3">Shell matrix protein-like</fullName>
    </recommendedName>
</protein>
<proteinExistence type="predicted"/>
<dbReference type="EMBL" id="OX597821">
    <property type="protein sequence ID" value="CAI9726917.1"/>
    <property type="molecule type" value="Genomic_DNA"/>
</dbReference>
<evidence type="ECO:0000313" key="2">
    <source>
        <dbReference type="Proteomes" id="UP001162480"/>
    </source>
</evidence>
<evidence type="ECO:0008006" key="3">
    <source>
        <dbReference type="Google" id="ProtNLM"/>
    </source>
</evidence>
<evidence type="ECO:0000313" key="1">
    <source>
        <dbReference type="EMBL" id="CAI9726917.1"/>
    </source>
</evidence>